<dbReference type="OrthoDB" id="9816335at2"/>
<sequence length="309" mass="35933">MPRMALSSRSFHGRSVALSLTICPIKKQLNLIIKGGNTIIIYKLSLPHTDLLIDVAEETEDEPHEHSDKYQLLIPLSGKVDSHFSAHCYSLKNGTASIKNPSVIHWHTIKEKAKSVIISWNREEFHNWCICSGYMDEIEFYEIQSINTTEFMKYINKWTVNYLNDNNNAEPETIQSEVFEVLSKLTTGSHEHKNCSLFSHVVLDQYIKQSVEYIHEHYTDNISLEMLMAVSKQSKYHFIRSFKKHTGYSPYNYLLQVRIRKAQELLKQKKLSIQEISEQLSFSSQSHFHRSFVNIIGITPSEYRKNYGP</sequence>
<evidence type="ECO:0000256" key="2">
    <source>
        <dbReference type="ARBA" id="ARBA00023125"/>
    </source>
</evidence>
<dbReference type="SMART" id="SM00342">
    <property type="entry name" value="HTH_ARAC"/>
    <property type="match status" value="1"/>
</dbReference>
<evidence type="ECO:0000256" key="3">
    <source>
        <dbReference type="ARBA" id="ARBA00023163"/>
    </source>
</evidence>
<dbReference type="KEGG" id="palo:E6C60_0397"/>
<dbReference type="Gene3D" id="1.10.10.60">
    <property type="entry name" value="Homeodomain-like"/>
    <property type="match status" value="2"/>
</dbReference>
<proteinExistence type="predicted"/>
<evidence type="ECO:0000313" key="6">
    <source>
        <dbReference type="Proteomes" id="UP000300879"/>
    </source>
</evidence>
<dbReference type="SUPFAM" id="SSF46689">
    <property type="entry name" value="Homeodomain-like"/>
    <property type="match status" value="2"/>
</dbReference>
<keyword evidence="3" id="KW-0804">Transcription</keyword>
<dbReference type="Pfam" id="PF12833">
    <property type="entry name" value="HTH_18"/>
    <property type="match status" value="1"/>
</dbReference>
<dbReference type="PRINTS" id="PR00032">
    <property type="entry name" value="HTHARAC"/>
</dbReference>
<dbReference type="InterPro" id="IPR009057">
    <property type="entry name" value="Homeodomain-like_sf"/>
</dbReference>
<dbReference type="PANTHER" id="PTHR46796">
    <property type="entry name" value="HTH-TYPE TRANSCRIPTIONAL ACTIVATOR RHAS-RELATED"/>
    <property type="match status" value="1"/>
</dbReference>
<evidence type="ECO:0000256" key="1">
    <source>
        <dbReference type="ARBA" id="ARBA00023015"/>
    </source>
</evidence>
<feature type="domain" description="HTH araC/xylS-type" evidence="4">
    <location>
        <begin position="208"/>
        <end position="306"/>
    </location>
</feature>
<dbReference type="AlphaFoldDB" id="A0A4P8XI35"/>
<evidence type="ECO:0000259" key="4">
    <source>
        <dbReference type="PROSITE" id="PS01124"/>
    </source>
</evidence>
<dbReference type="GO" id="GO:0003700">
    <property type="term" value="F:DNA-binding transcription factor activity"/>
    <property type="evidence" value="ECO:0007669"/>
    <property type="project" value="InterPro"/>
</dbReference>
<evidence type="ECO:0000313" key="5">
    <source>
        <dbReference type="EMBL" id="QCT01120.1"/>
    </source>
</evidence>
<dbReference type="PROSITE" id="PS01124">
    <property type="entry name" value="HTH_ARAC_FAMILY_2"/>
    <property type="match status" value="1"/>
</dbReference>
<reference evidence="5 6" key="1">
    <citation type="submission" date="2019-05" db="EMBL/GenBank/DDBJ databases">
        <authorList>
            <person name="Chen C."/>
        </authorList>
    </citation>
    <scope>NUCLEOTIDE SEQUENCE [LARGE SCALE GENOMIC DNA]</scope>
    <source>
        <strain evidence="5 6">HB172198</strain>
    </source>
</reference>
<keyword evidence="2" id="KW-0238">DNA-binding</keyword>
<protein>
    <submittedName>
        <fullName evidence="5">AraC family transcriptional regulator</fullName>
    </submittedName>
</protein>
<name>A0A4P8XI35_9BACL</name>
<keyword evidence="1" id="KW-0805">Transcription regulation</keyword>
<dbReference type="Proteomes" id="UP000300879">
    <property type="component" value="Chromosome"/>
</dbReference>
<dbReference type="PANTHER" id="PTHR46796:SF6">
    <property type="entry name" value="ARAC SUBFAMILY"/>
    <property type="match status" value="1"/>
</dbReference>
<dbReference type="EMBL" id="CP040396">
    <property type="protein sequence ID" value="QCT01120.1"/>
    <property type="molecule type" value="Genomic_DNA"/>
</dbReference>
<accession>A0A4P8XI35</accession>
<dbReference type="InterPro" id="IPR018060">
    <property type="entry name" value="HTH_AraC"/>
</dbReference>
<keyword evidence="6" id="KW-1185">Reference proteome</keyword>
<gene>
    <name evidence="5" type="ORF">E6C60_0397</name>
</gene>
<organism evidence="5 6">
    <name type="scientific">Paenibacillus algicola</name>
    <dbReference type="NCBI Taxonomy" id="2565926"/>
    <lineage>
        <taxon>Bacteria</taxon>
        <taxon>Bacillati</taxon>
        <taxon>Bacillota</taxon>
        <taxon>Bacilli</taxon>
        <taxon>Bacillales</taxon>
        <taxon>Paenibacillaceae</taxon>
        <taxon>Paenibacillus</taxon>
    </lineage>
</organism>
<dbReference type="GO" id="GO:0043565">
    <property type="term" value="F:sequence-specific DNA binding"/>
    <property type="evidence" value="ECO:0007669"/>
    <property type="project" value="InterPro"/>
</dbReference>
<dbReference type="InterPro" id="IPR050204">
    <property type="entry name" value="AraC_XylS_family_regulators"/>
</dbReference>
<dbReference type="InterPro" id="IPR020449">
    <property type="entry name" value="Tscrpt_reg_AraC-type_HTH"/>
</dbReference>